<reference evidence="2 3" key="1">
    <citation type="submission" date="2017-06" db="EMBL/GenBank/DDBJ databases">
        <title>Whole Genome Sequences of Colwellia marinimaniae MTCD1.</title>
        <authorList>
            <person name="Kusumoto H."/>
            <person name="Inoue M."/>
            <person name="Tanikawa K."/>
            <person name="Maeji H."/>
            <person name="Cameron J.H."/>
            <person name="Bartlett D.H."/>
        </authorList>
    </citation>
    <scope>NUCLEOTIDE SEQUENCE [LARGE SCALE GENOMIC DNA]</scope>
    <source>
        <strain evidence="2 3">MTCD1</strain>
    </source>
</reference>
<dbReference type="RefSeq" id="WP_057181334.1">
    <property type="nucleotide sequence ID" value="NZ_BDQM01000029.1"/>
</dbReference>
<keyword evidence="1" id="KW-1133">Transmembrane helix</keyword>
<evidence type="ECO:0000313" key="2">
    <source>
        <dbReference type="EMBL" id="GAW97252.1"/>
    </source>
</evidence>
<dbReference type="Proteomes" id="UP000197068">
    <property type="component" value="Unassembled WGS sequence"/>
</dbReference>
<dbReference type="EMBL" id="BDQM01000029">
    <property type="protein sequence ID" value="GAW97252.1"/>
    <property type="molecule type" value="Genomic_DNA"/>
</dbReference>
<accession>A0ABQ0MYC8</accession>
<organism evidence="2 3">
    <name type="scientific">Colwellia marinimaniae</name>
    <dbReference type="NCBI Taxonomy" id="1513592"/>
    <lineage>
        <taxon>Bacteria</taxon>
        <taxon>Pseudomonadati</taxon>
        <taxon>Pseudomonadota</taxon>
        <taxon>Gammaproteobacteria</taxon>
        <taxon>Alteromonadales</taxon>
        <taxon>Colwelliaceae</taxon>
        <taxon>Colwellia</taxon>
    </lineage>
</organism>
<sequence length="127" mass="14945">MNKSNKVRSVFNKLFKIEPNIPLHKNIVFWLPIVFFVTPALVLSFPTWCFCWPNPEAYEAILATQAFPVFIASLAIPFTVAINRFHSSSQRAESNRLAQQNMTFNQYFEHRNHFYKHVETMLLREPL</sequence>
<keyword evidence="1" id="KW-0472">Membrane</keyword>
<feature type="transmembrane region" description="Helical" evidence="1">
    <location>
        <begin position="60"/>
        <end position="82"/>
    </location>
</feature>
<keyword evidence="3" id="KW-1185">Reference proteome</keyword>
<evidence type="ECO:0000313" key="3">
    <source>
        <dbReference type="Proteomes" id="UP000197068"/>
    </source>
</evidence>
<evidence type="ECO:0000256" key="1">
    <source>
        <dbReference type="SAM" id="Phobius"/>
    </source>
</evidence>
<name>A0ABQ0MYC8_9GAMM</name>
<comment type="caution">
    <text evidence="2">The sequence shown here is derived from an EMBL/GenBank/DDBJ whole genome shotgun (WGS) entry which is preliminary data.</text>
</comment>
<proteinExistence type="predicted"/>
<gene>
    <name evidence="2" type="ORF">MTCD1_02878</name>
</gene>
<feature type="transmembrane region" description="Helical" evidence="1">
    <location>
        <begin position="27"/>
        <end position="48"/>
    </location>
</feature>
<protein>
    <submittedName>
        <fullName evidence="2">Uncharacterized protein</fullName>
    </submittedName>
</protein>
<keyword evidence="1" id="KW-0812">Transmembrane</keyword>